<dbReference type="EMBL" id="JAGIOE010000001">
    <property type="protein sequence ID" value="MBP2375612.1"/>
    <property type="molecule type" value="Genomic_DNA"/>
</dbReference>
<comment type="caution">
    <text evidence="1">The sequence shown here is derived from an EMBL/GenBank/DDBJ whole genome shotgun (WGS) entry which is preliminary data.</text>
</comment>
<keyword evidence="2" id="KW-1185">Reference proteome</keyword>
<dbReference type="SUPFAM" id="SSF52309">
    <property type="entry name" value="N-(deoxy)ribosyltransferase-like"/>
    <property type="match status" value="1"/>
</dbReference>
<protein>
    <recommendedName>
        <fullName evidence="3">ATP-binding protein</fullName>
    </recommendedName>
</protein>
<gene>
    <name evidence="1" type="ORF">JOF46_003524</name>
</gene>
<dbReference type="InterPro" id="IPR059206">
    <property type="entry name" value="Sll1717-like"/>
</dbReference>
<sequence length="790" mass="89111">MKSIFFGYAERPASQAEAMRSTAQKLNEQKYAQTVTWESLRVGGTIVIDQVLEAIDLADMCVFDLTNLNPNVLFEAGYAVSRGKPIWLTMDGTVSDAYSLWKEFSLLGPVGFIKYRNSDELVASFLHENPLESLDPIYDSLIEPNLPAIPERRRSILYCSTFEPFEAANRLDNFIDDRKRRGTNVLVSDPTESSLNPISWYAPILLKSAGVLINFAGAERNKAEIHNKRHALVAGLARGFDIPILLIAENTYPAPFDYEYDVLKYDSSEACISFARGWIDGLEFENLTWSSSRPTMGPSLQGLRFGEHVAENESENLGDYFVETAAFGDVVADRNAIFVGHRGTGKTANALQAFEEIASNKTNLPVLIKPPGFEFAAVMHVVEKLPNIQHEYFFDALWRFVIQTEIANTALRHIEDRPLGVPQSDAEQVFVRYANTAPFEIRQDVSVRLGQALRSLPDVLEESDGHLDVNRDRINEAFHSTALAELRHNLGPVLKDRKRVAVFVDNLDKGWEKGANFTIMARFILGLLIAQGRLAQDFARHDSWREKIKLTVAIFLRSDIYNYLKKEAREPDKLPISTIAWNDPGTLLTVIEERFLSSHHNFQDPDVLWNRFFCSEVQGMPIKKYLGTVILPRPRDIVYFCNAAVSRAIDRRNDKVLSEDFLSAEETYSRYAYEALLVENGVTIPEMEEALFGFLGSERIISVDQALTAMNEAGVAENRVDTLLNKLVSMSFIGLEIRPDTFHFPEAGTDFKRSEKMATLYQATRGLQRLKIHPAFYNFLDVKAPASADS</sequence>
<dbReference type="NCBIfam" id="NF047389">
    <property type="entry name" value="ATPase_Sll1717"/>
    <property type="match status" value="1"/>
</dbReference>
<evidence type="ECO:0000313" key="2">
    <source>
        <dbReference type="Proteomes" id="UP000766570"/>
    </source>
</evidence>
<accession>A0ABS4WHC9</accession>
<dbReference type="Proteomes" id="UP000766570">
    <property type="component" value="Unassembled WGS sequence"/>
</dbReference>
<evidence type="ECO:0000313" key="1">
    <source>
        <dbReference type="EMBL" id="MBP2375612.1"/>
    </source>
</evidence>
<proteinExistence type="predicted"/>
<dbReference type="Gene3D" id="3.40.50.450">
    <property type="match status" value="1"/>
</dbReference>
<dbReference type="RefSeq" id="WP_209909512.1">
    <property type="nucleotide sequence ID" value="NZ_BAAAMI010000013.1"/>
</dbReference>
<name>A0ABS4WHC9_9MICC</name>
<reference evidence="1 2" key="1">
    <citation type="submission" date="2021-03" db="EMBL/GenBank/DDBJ databases">
        <title>Sequencing the genomes of 1000 actinobacteria strains.</title>
        <authorList>
            <person name="Klenk H.-P."/>
        </authorList>
    </citation>
    <scope>NUCLEOTIDE SEQUENCE [LARGE SCALE GENOMIC DNA]</scope>
    <source>
        <strain evidence="1 2">DSM 15454</strain>
    </source>
</reference>
<evidence type="ECO:0008006" key="3">
    <source>
        <dbReference type="Google" id="ProtNLM"/>
    </source>
</evidence>
<organism evidence="1 2">
    <name type="scientific">Paeniglutamicibacter psychrophenolicus</name>
    <dbReference type="NCBI Taxonomy" id="257454"/>
    <lineage>
        <taxon>Bacteria</taxon>
        <taxon>Bacillati</taxon>
        <taxon>Actinomycetota</taxon>
        <taxon>Actinomycetes</taxon>
        <taxon>Micrococcales</taxon>
        <taxon>Micrococcaceae</taxon>
        <taxon>Paeniglutamicibacter</taxon>
    </lineage>
</organism>